<dbReference type="AlphaFoldDB" id="A0A9D2BVJ3"/>
<dbReference type="SUPFAM" id="SSF55729">
    <property type="entry name" value="Acyl-CoA N-acyltransferases (Nat)"/>
    <property type="match status" value="1"/>
</dbReference>
<name>A0A9D2BVJ3_9FIRM</name>
<comment type="caution">
    <text evidence="2">The sequence shown here is derived from an EMBL/GenBank/DDBJ whole genome shotgun (WGS) entry which is preliminary data.</text>
</comment>
<dbReference type="InterPro" id="IPR016181">
    <property type="entry name" value="Acyl_CoA_acyltransferase"/>
</dbReference>
<dbReference type="PROSITE" id="PS51186">
    <property type="entry name" value="GNAT"/>
    <property type="match status" value="1"/>
</dbReference>
<organism evidence="2 3">
    <name type="scientific">Candidatus Gemmiger excrementipullorum</name>
    <dbReference type="NCBI Taxonomy" id="2838610"/>
    <lineage>
        <taxon>Bacteria</taxon>
        <taxon>Bacillati</taxon>
        <taxon>Bacillota</taxon>
        <taxon>Clostridia</taxon>
        <taxon>Eubacteriales</taxon>
        <taxon>Gemmiger</taxon>
    </lineage>
</organism>
<reference evidence="2" key="2">
    <citation type="submission" date="2021-04" db="EMBL/GenBank/DDBJ databases">
        <authorList>
            <person name="Gilroy R."/>
        </authorList>
    </citation>
    <scope>NUCLEOTIDE SEQUENCE</scope>
    <source>
        <strain evidence="2">ChiHecec2B26-7398</strain>
    </source>
</reference>
<sequence length="180" mass="20259">MQHLPIITGEKVVLRPITDADTDRIVAWRNTPSVMQNFIFRQKFTPEMHRDWLATKVAAGRVVQYIIEDKAAGRAVGSVYFRDVDPVNHSAEYGIFIGEESARGKGFGTETARLFTAFGFAQLGLHRISLRLLAGNEPARRSYENAGFAVEGVFRDMVLLDGQYRDVVFMARLAPPQKEK</sequence>
<gene>
    <name evidence="2" type="ORF">H9846_09415</name>
</gene>
<dbReference type="InterPro" id="IPR000182">
    <property type="entry name" value="GNAT_dom"/>
</dbReference>
<dbReference type="PANTHER" id="PTHR43415">
    <property type="entry name" value="SPERMIDINE N(1)-ACETYLTRANSFERASE"/>
    <property type="match status" value="1"/>
</dbReference>
<accession>A0A9D2BVJ3</accession>
<evidence type="ECO:0000313" key="3">
    <source>
        <dbReference type="Proteomes" id="UP000886751"/>
    </source>
</evidence>
<dbReference type="Gene3D" id="3.40.630.30">
    <property type="match status" value="1"/>
</dbReference>
<evidence type="ECO:0000259" key="1">
    <source>
        <dbReference type="PROSITE" id="PS51186"/>
    </source>
</evidence>
<reference evidence="2" key="1">
    <citation type="journal article" date="2021" name="PeerJ">
        <title>Extensive microbial diversity within the chicken gut microbiome revealed by metagenomics and culture.</title>
        <authorList>
            <person name="Gilroy R."/>
            <person name="Ravi A."/>
            <person name="Getino M."/>
            <person name="Pursley I."/>
            <person name="Horton D.L."/>
            <person name="Alikhan N.F."/>
            <person name="Baker D."/>
            <person name="Gharbi K."/>
            <person name="Hall N."/>
            <person name="Watson M."/>
            <person name="Adriaenssens E.M."/>
            <person name="Foster-Nyarko E."/>
            <person name="Jarju S."/>
            <person name="Secka A."/>
            <person name="Antonio M."/>
            <person name="Oren A."/>
            <person name="Chaudhuri R.R."/>
            <person name="La Ragione R."/>
            <person name="Hildebrand F."/>
            <person name="Pallen M.J."/>
        </authorList>
    </citation>
    <scope>NUCLEOTIDE SEQUENCE</scope>
    <source>
        <strain evidence="2">ChiHecec2B26-7398</strain>
    </source>
</reference>
<feature type="domain" description="N-acetyltransferase" evidence="1">
    <location>
        <begin position="12"/>
        <end position="175"/>
    </location>
</feature>
<proteinExistence type="predicted"/>
<dbReference type="EMBL" id="DXEI01000138">
    <property type="protein sequence ID" value="HIX95661.1"/>
    <property type="molecule type" value="Genomic_DNA"/>
</dbReference>
<dbReference type="Proteomes" id="UP000886751">
    <property type="component" value="Unassembled WGS sequence"/>
</dbReference>
<dbReference type="Pfam" id="PF13302">
    <property type="entry name" value="Acetyltransf_3"/>
    <property type="match status" value="1"/>
</dbReference>
<evidence type="ECO:0000313" key="2">
    <source>
        <dbReference type="EMBL" id="HIX95661.1"/>
    </source>
</evidence>
<protein>
    <submittedName>
        <fullName evidence="2">GNAT family N-acetyltransferase</fullName>
    </submittedName>
</protein>
<dbReference type="PANTHER" id="PTHR43415:SF3">
    <property type="entry name" value="GNAT-FAMILY ACETYLTRANSFERASE"/>
    <property type="match status" value="1"/>
</dbReference>
<dbReference type="GO" id="GO:0016747">
    <property type="term" value="F:acyltransferase activity, transferring groups other than amino-acyl groups"/>
    <property type="evidence" value="ECO:0007669"/>
    <property type="project" value="InterPro"/>
</dbReference>